<keyword evidence="4" id="KW-0238">DNA-binding</keyword>
<keyword evidence="2" id="KW-0663">Pyridoxal phosphate</keyword>
<keyword evidence="5" id="KW-0804">Transcription</keyword>
<evidence type="ECO:0000256" key="3">
    <source>
        <dbReference type="ARBA" id="ARBA00023015"/>
    </source>
</evidence>
<dbReference type="Gene3D" id="3.90.1150.10">
    <property type="entry name" value="Aspartate Aminotransferase, domain 1"/>
    <property type="match status" value="1"/>
</dbReference>
<dbReference type="CDD" id="cd07377">
    <property type="entry name" value="WHTH_GntR"/>
    <property type="match status" value="1"/>
</dbReference>
<keyword evidence="3" id="KW-0805">Transcription regulation</keyword>
<comment type="similarity">
    <text evidence="1">In the C-terminal section; belongs to the class-I pyridoxal-phosphate-dependent aminotransferase family.</text>
</comment>
<dbReference type="PANTHER" id="PTHR46577:SF2">
    <property type="entry name" value="TRANSCRIPTIONAL REGULATORY PROTEIN"/>
    <property type="match status" value="1"/>
</dbReference>
<evidence type="ECO:0000259" key="6">
    <source>
        <dbReference type="PROSITE" id="PS50949"/>
    </source>
</evidence>
<dbReference type="AlphaFoldDB" id="A0A919BQ18"/>
<evidence type="ECO:0000256" key="1">
    <source>
        <dbReference type="ARBA" id="ARBA00005384"/>
    </source>
</evidence>
<protein>
    <submittedName>
        <fullName evidence="7">GntR family transcriptional regulator</fullName>
    </submittedName>
</protein>
<dbReference type="InterPro" id="IPR051446">
    <property type="entry name" value="HTH_trans_reg/aminotransferase"/>
</dbReference>
<organism evidence="7 8">
    <name type="scientific">Thalassotalea marina</name>
    <dbReference type="NCBI Taxonomy" id="1673741"/>
    <lineage>
        <taxon>Bacteria</taxon>
        <taxon>Pseudomonadati</taxon>
        <taxon>Pseudomonadota</taxon>
        <taxon>Gammaproteobacteria</taxon>
        <taxon>Alteromonadales</taxon>
        <taxon>Colwelliaceae</taxon>
        <taxon>Thalassotalea</taxon>
    </lineage>
</organism>
<dbReference type="InterPro" id="IPR015421">
    <property type="entry name" value="PyrdxlP-dep_Trfase_major"/>
</dbReference>
<evidence type="ECO:0000256" key="4">
    <source>
        <dbReference type="ARBA" id="ARBA00023125"/>
    </source>
</evidence>
<dbReference type="InterPro" id="IPR036388">
    <property type="entry name" value="WH-like_DNA-bd_sf"/>
</dbReference>
<dbReference type="SUPFAM" id="SSF53383">
    <property type="entry name" value="PLP-dependent transferases"/>
    <property type="match status" value="1"/>
</dbReference>
<reference evidence="7" key="2">
    <citation type="submission" date="2020-09" db="EMBL/GenBank/DDBJ databases">
        <authorList>
            <person name="Sun Q."/>
            <person name="Kim S."/>
        </authorList>
    </citation>
    <scope>NUCLEOTIDE SEQUENCE</scope>
    <source>
        <strain evidence="7">KCTC 42731</strain>
    </source>
</reference>
<evidence type="ECO:0000256" key="5">
    <source>
        <dbReference type="ARBA" id="ARBA00023163"/>
    </source>
</evidence>
<evidence type="ECO:0000256" key="2">
    <source>
        <dbReference type="ARBA" id="ARBA00022898"/>
    </source>
</evidence>
<evidence type="ECO:0000313" key="8">
    <source>
        <dbReference type="Proteomes" id="UP000623842"/>
    </source>
</evidence>
<dbReference type="InterPro" id="IPR015422">
    <property type="entry name" value="PyrdxlP-dep_Trfase_small"/>
</dbReference>
<accession>A0A919BQ18</accession>
<keyword evidence="8" id="KW-1185">Reference proteome</keyword>
<dbReference type="GO" id="GO:0003677">
    <property type="term" value="F:DNA binding"/>
    <property type="evidence" value="ECO:0007669"/>
    <property type="project" value="UniProtKB-KW"/>
</dbReference>
<proteinExistence type="inferred from homology"/>
<dbReference type="Gene3D" id="3.40.640.10">
    <property type="entry name" value="Type I PLP-dependent aspartate aminotransferase-like (Major domain)"/>
    <property type="match status" value="1"/>
</dbReference>
<sequence length="461" mass="51890">MKAKYLQLAKQIAEDIKLGRRNPFDKLLPIRQFAQINQVSINTAISCYRELEKLGLVEAVNKRGYFVSDRQDSAKVPVPQFPIKQSASLPYIFKYEQEHPFARAQSVLSPASAQHLKSSMNNAIRKHFGHMQGYGEKQGLFDLRDALSNHYAKYGFNLPVKDLVINNGCLDSIRIAILVTTSPGDVILVASPCFNGLLSLVINLGRKILEVSSNEEGIDIAQIELILAQQKVQACLLSANHHNPQGGSICIKNKQVLAELSNKYDIPLIEDDVYQELSFNGSVNLPIKAFDKTGTIIWCSSFSKTLASGFRIGWASPGKYIKKYIAQRATESFGVNMPVQYMTANYIYSGHYKRHLSAFRKQLLINVNTYRKILMQAINSKGLVISNPEGGMVLWIYVPNLNSERLQIMAFDQKIGLRVGSEFTMTNLYKEYFRLNVGYSLDDNLKQQLLSLCELVNQCTE</sequence>
<dbReference type="Proteomes" id="UP000623842">
    <property type="component" value="Unassembled WGS sequence"/>
</dbReference>
<dbReference type="SMART" id="SM00345">
    <property type="entry name" value="HTH_GNTR"/>
    <property type="match status" value="1"/>
</dbReference>
<dbReference type="InterPro" id="IPR015424">
    <property type="entry name" value="PyrdxlP-dep_Trfase"/>
</dbReference>
<dbReference type="InterPro" id="IPR036390">
    <property type="entry name" value="WH_DNA-bd_sf"/>
</dbReference>
<dbReference type="CDD" id="cd00609">
    <property type="entry name" value="AAT_like"/>
    <property type="match status" value="1"/>
</dbReference>
<name>A0A919BQ18_9GAMM</name>
<reference evidence="7" key="1">
    <citation type="journal article" date="2014" name="Int. J. Syst. Evol. Microbiol.">
        <title>Complete genome sequence of Corynebacterium casei LMG S-19264T (=DSM 44701T), isolated from a smear-ripened cheese.</title>
        <authorList>
            <consortium name="US DOE Joint Genome Institute (JGI-PGF)"/>
            <person name="Walter F."/>
            <person name="Albersmeier A."/>
            <person name="Kalinowski J."/>
            <person name="Ruckert C."/>
        </authorList>
    </citation>
    <scope>NUCLEOTIDE SEQUENCE</scope>
    <source>
        <strain evidence="7">KCTC 42731</strain>
    </source>
</reference>
<dbReference type="SUPFAM" id="SSF46785">
    <property type="entry name" value="Winged helix' DNA-binding domain"/>
    <property type="match status" value="1"/>
</dbReference>
<dbReference type="Gene3D" id="1.10.10.10">
    <property type="entry name" value="Winged helix-like DNA-binding domain superfamily/Winged helix DNA-binding domain"/>
    <property type="match status" value="1"/>
</dbReference>
<dbReference type="PANTHER" id="PTHR46577">
    <property type="entry name" value="HTH-TYPE TRANSCRIPTIONAL REGULATORY PROTEIN GABR"/>
    <property type="match status" value="1"/>
</dbReference>
<dbReference type="InterPro" id="IPR000524">
    <property type="entry name" value="Tscrpt_reg_HTH_GntR"/>
</dbReference>
<dbReference type="RefSeq" id="WP_189773607.1">
    <property type="nucleotide sequence ID" value="NZ_BNCK01000010.1"/>
</dbReference>
<gene>
    <name evidence="7" type="primary">ydcR</name>
    <name evidence="7" type="ORF">GCM10017161_36130</name>
</gene>
<comment type="caution">
    <text evidence="7">The sequence shown here is derived from an EMBL/GenBank/DDBJ whole genome shotgun (WGS) entry which is preliminary data.</text>
</comment>
<dbReference type="GO" id="GO:0030170">
    <property type="term" value="F:pyridoxal phosphate binding"/>
    <property type="evidence" value="ECO:0007669"/>
    <property type="project" value="InterPro"/>
</dbReference>
<dbReference type="EMBL" id="BNCK01000010">
    <property type="protein sequence ID" value="GHG03666.1"/>
    <property type="molecule type" value="Genomic_DNA"/>
</dbReference>
<feature type="domain" description="HTH gntR-type" evidence="6">
    <location>
        <begin position="2"/>
        <end position="70"/>
    </location>
</feature>
<dbReference type="GO" id="GO:0003700">
    <property type="term" value="F:DNA-binding transcription factor activity"/>
    <property type="evidence" value="ECO:0007669"/>
    <property type="project" value="InterPro"/>
</dbReference>
<dbReference type="InterPro" id="IPR004839">
    <property type="entry name" value="Aminotransferase_I/II_large"/>
</dbReference>
<evidence type="ECO:0000313" key="7">
    <source>
        <dbReference type="EMBL" id="GHG03666.1"/>
    </source>
</evidence>
<dbReference type="Pfam" id="PF00155">
    <property type="entry name" value="Aminotran_1_2"/>
    <property type="match status" value="1"/>
</dbReference>
<dbReference type="PROSITE" id="PS50949">
    <property type="entry name" value="HTH_GNTR"/>
    <property type="match status" value="1"/>
</dbReference>